<organism evidence="2 3">
    <name type="scientific">Sipha flava</name>
    <name type="common">yellow sugarcane aphid</name>
    <dbReference type="NCBI Taxonomy" id="143950"/>
    <lineage>
        <taxon>Eukaryota</taxon>
        <taxon>Metazoa</taxon>
        <taxon>Ecdysozoa</taxon>
        <taxon>Arthropoda</taxon>
        <taxon>Hexapoda</taxon>
        <taxon>Insecta</taxon>
        <taxon>Pterygota</taxon>
        <taxon>Neoptera</taxon>
        <taxon>Paraneoptera</taxon>
        <taxon>Hemiptera</taxon>
        <taxon>Sternorrhyncha</taxon>
        <taxon>Aphidomorpha</taxon>
        <taxon>Aphidoidea</taxon>
        <taxon>Aphididae</taxon>
        <taxon>Sipha</taxon>
    </lineage>
</organism>
<dbReference type="RefSeq" id="XP_025418368.1">
    <property type="nucleotide sequence ID" value="XM_025562583.1"/>
</dbReference>
<dbReference type="PANTHER" id="PTHR15827:SF2">
    <property type="entry name" value="CYCLIN-DEPENDENT KINASE 2-INTERACTING PROTEIN"/>
    <property type="match status" value="1"/>
</dbReference>
<dbReference type="GeneID" id="112689076"/>
<dbReference type="AlphaFoldDB" id="A0A8B8G699"/>
<protein>
    <submittedName>
        <fullName evidence="3">Cyclin-dependent kinase 2-interacting protein-like isoform X1</fullName>
    </submittedName>
</protein>
<sequence>MSDSPRPKGLNTSVGTSSPAREVDVYAGRPAQGHSGNLTGNRRILKDTAADIFNRMQQWKVYQDQGSVVISNIFNLRMDMPNVKFPDELSSLVSELKKLGEKMLYIVEGLQAKLKNLIAVAALEKDNTTPLFISWTTEHFCKIIKIVLKAYQKEQKLHQSLLLRIADSMDPDVLLFYLSCWTFQPYLDHSIEKQLHCMIKETRHV</sequence>
<dbReference type="InterPro" id="IPR023250">
    <property type="entry name" value="Cyclin-dep_Kinase_2_interact"/>
</dbReference>
<dbReference type="OrthoDB" id="17066at2759"/>
<dbReference type="Proteomes" id="UP000694846">
    <property type="component" value="Unplaced"/>
</dbReference>
<name>A0A8B8G699_9HEMI</name>
<evidence type="ECO:0000313" key="2">
    <source>
        <dbReference type="Proteomes" id="UP000694846"/>
    </source>
</evidence>
<proteinExistence type="predicted"/>
<feature type="region of interest" description="Disordered" evidence="1">
    <location>
        <begin position="1"/>
        <end position="22"/>
    </location>
</feature>
<dbReference type="PRINTS" id="PR02040">
    <property type="entry name" value="CDK2IP"/>
</dbReference>
<evidence type="ECO:0000256" key="1">
    <source>
        <dbReference type="SAM" id="MobiDB-lite"/>
    </source>
</evidence>
<reference evidence="3" key="1">
    <citation type="submission" date="2025-08" db="UniProtKB">
        <authorList>
            <consortium name="RefSeq"/>
        </authorList>
    </citation>
    <scope>IDENTIFICATION</scope>
    <source>
        <tissue evidence="3">Whole body</tissue>
    </source>
</reference>
<feature type="compositionally biased region" description="Polar residues" evidence="1">
    <location>
        <begin position="10"/>
        <end position="19"/>
    </location>
</feature>
<keyword evidence="2" id="KW-1185">Reference proteome</keyword>
<accession>A0A8B8G699</accession>
<evidence type="ECO:0000313" key="3">
    <source>
        <dbReference type="RefSeq" id="XP_025418368.1"/>
    </source>
</evidence>
<gene>
    <name evidence="3" type="primary">LOC112689076</name>
</gene>
<dbReference type="PANTHER" id="PTHR15827">
    <property type="entry name" value="CYCLIN-DEPENDENT KINASE 2-INTERACTING PROTEIN"/>
    <property type="match status" value="1"/>
</dbReference>